<dbReference type="InterPro" id="IPR036770">
    <property type="entry name" value="Ankyrin_rpt-contain_sf"/>
</dbReference>
<dbReference type="AlphaFoldDB" id="A0A2L2Z029"/>
<keyword evidence="5" id="KW-1052">Target cell membrane</keyword>
<reference evidence="13" key="1">
    <citation type="journal article" date="2016" name="Mol. Ecol. Resour.">
        <title>Evaluation of the impact of RNA preservation methods of spiders for de novo transcriptome assembly.</title>
        <authorList>
            <person name="Kono N."/>
            <person name="Nakamura H."/>
            <person name="Ito Y."/>
            <person name="Tomita M."/>
            <person name="Arakawa K."/>
        </authorList>
    </citation>
    <scope>NUCLEOTIDE SEQUENCE</scope>
    <source>
        <tissue evidence="13">Whole body</tissue>
    </source>
</reference>
<dbReference type="GO" id="GO:0044231">
    <property type="term" value="C:host cell presynaptic membrane"/>
    <property type="evidence" value="ECO:0007669"/>
    <property type="project" value="UniProtKB-KW"/>
</dbReference>
<evidence type="ECO:0000256" key="4">
    <source>
        <dbReference type="ARBA" id="ARBA00022525"/>
    </source>
</evidence>
<keyword evidence="6" id="KW-0800">Toxin</keyword>
<evidence type="ECO:0000256" key="11">
    <source>
        <dbReference type="ARBA" id="ARBA00023298"/>
    </source>
</evidence>
<evidence type="ECO:0000256" key="9">
    <source>
        <dbReference type="ARBA" id="ARBA00023028"/>
    </source>
</evidence>
<feature type="repeat" description="ANK" evidence="12">
    <location>
        <begin position="48"/>
        <end position="80"/>
    </location>
</feature>
<evidence type="ECO:0000256" key="6">
    <source>
        <dbReference type="ARBA" id="ARBA00022656"/>
    </source>
</evidence>
<evidence type="ECO:0000313" key="13">
    <source>
        <dbReference type="EMBL" id="LAA12995.1"/>
    </source>
</evidence>
<sequence>MGKDQELLEAARCGNLAVVERILNQRAKKTGPLASLRRGPGPNVQDNNGYTPLHHACLNGHAEIVKLLLSFEASANIVDHKGCTPLHLASWSGNTDIV</sequence>
<evidence type="ECO:0000256" key="7">
    <source>
        <dbReference type="ARBA" id="ARBA00022699"/>
    </source>
</evidence>
<keyword evidence="11" id="KW-1053">Target membrane</keyword>
<organism evidence="13">
    <name type="scientific">Parasteatoda tepidariorum</name>
    <name type="common">Common house spider</name>
    <name type="synonym">Achaearanea tepidariorum</name>
    <dbReference type="NCBI Taxonomy" id="114398"/>
    <lineage>
        <taxon>Eukaryota</taxon>
        <taxon>Metazoa</taxon>
        <taxon>Ecdysozoa</taxon>
        <taxon>Arthropoda</taxon>
        <taxon>Chelicerata</taxon>
        <taxon>Arachnida</taxon>
        <taxon>Araneae</taxon>
        <taxon>Araneomorphae</taxon>
        <taxon>Entelegynae</taxon>
        <taxon>Araneoidea</taxon>
        <taxon>Theridiidae</taxon>
        <taxon>Parasteatoda</taxon>
    </lineage>
</organism>
<accession>A0A2L2Z029</accession>
<dbReference type="GO" id="GO:0044218">
    <property type="term" value="C:other organism cell membrane"/>
    <property type="evidence" value="ECO:0007669"/>
    <property type="project" value="UniProtKB-KW"/>
</dbReference>
<evidence type="ECO:0000256" key="1">
    <source>
        <dbReference type="ARBA" id="ARBA00004175"/>
    </source>
</evidence>
<dbReference type="InterPro" id="IPR033635">
    <property type="entry name" value="ANKS1/Caskin"/>
</dbReference>
<dbReference type="GO" id="GO:0005829">
    <property type="term" value="C:cytosol"/>
    <property type="evidence" value="ECO:0007669"/>
    <property type="project" value="TreeGrafter"/>
</dbReference>
<dbReference type="GO" id="GO:0090729">
    <property type="term" value="F:toxin activity"/>
    <property type="evidence" value="ECO:0007669"/>
    <property type="project" value="UniProtKB-KW"/>
</dbReference>
<keyword evidence="8" id="KW-0677">Repeat</keyword>
<comment type="subcellular location">
    <subcellularLocation>
        <location evidence="2">Secreted</location>
    </subcellularLocation>
    <subcellularLocation>
        <location evidence="1">Target cell membrane</location>
    </subcellularLocation>
</comment>
<dbReference type="EMBL" id="IAAA01077611">
    <property type="protein sequence ID" value="LAA12995.1"/>
    <property type="molecule type" value="mRNA"/>
</dbReference>
<evidence type="ECO:0000256" key="8">
    <source>
        <dbReference type="ARBA" id="ARBA00022737"/>
    </source>
</evidence>
<evidence type="ECO:0000256" key="10">
    <source>
        <dbReference type="ARBA" id="ARBA00023043"/>
    </source>
</evidence>
<dbReference type="PROSITE" id="PS50088">
    <property type="entry name" value="ANK_REPEAT"/>
    <property type="match status" value="2"/>
</dbReference>
<dbReference type="OrthoDB" id="6429671at2759"/>
<dbReference type="GO" id="GO:0006887">
    <property type="term" value="P:exocytosis"/>
    <property type="evidence" value="ECO:0007669"/>
    <property type="project" value="UniProtKB-KW"/>
</dbReference>
<dbReference type="PANTHER" id="PTHR24174:SF1">
    <property type="entry name" value="IP14385P"/>
    <property type="match status" value="1"/>
</dbReference>
<feature type="repeat" description="ANK" evidence="12">
    <location>
        <begin position="81"/>
        <end position="98"/>
    </location>
</feature>
<evidence type="ECO:0000256" key="12">
    <source>
        <dbReference type="PROSITE-ProRule" id="PRU00023"/>
    </source>
</evidence>
<keyword evidence="9" id="KW-0638">Presynaptic neurotoxin</keyword>
<dbReference type="PANTHER" id="PTHR24174">
    <property type="entry name" value="ANKYRIN REPEAT AND STERILE ALPHA MOTIF DOMAIN-CONTAINING PROTEIN 1"/>
    <property type="match status" value="1"/>
</dbReference>
<keyword evidence="11" id="KW-0472">Membrane</keyword>
<keyword evidence="7" id="KW-0528">Neurotoxin</keyword>
<dbReference type="InterPro" id="IPR002110">
    <property type="entry name" value="Ankyrin_rpt"/>
</dbReference>
<evidence type="ECO:0000256" key="3">
    <source>
        <dbReference type="ARBA" id="ARBA00022483"/>
    </source>
</evidence>
<dbReference type="Pfam" id="PF12796">
    <property type="entry name" value="Ank_2"/>
    <property type="match status" value="1"/>
</dbReference>
<keyword evidence="4" id="KW-0964">Secreted</keyword>
<protein>
    <submittedName>
        <fullName evidence="13">Ankyrin repeat and sterile alpha motif domain-containing protein 1B-like isoform X2</fullName>
    </submittedName>
</protein>
<keyword evidence="3" id="KW-0268">Exocytosis</keyword>
<proteinExistence type="evidence at transcript level"/>
<dbReference type="SUPFAM" id="SSF48403">
    <property type="entry name" value="Ankyrin repeat"/>
    <property type="match status" value="1"/>
</dbReference>
<evidence type="ECO:0000256" key="5">
    <source>
        <dbReference type="ARBA" id="ARBA00022537"/>
    </source>
</evidence>
<keyword evidence="10 12" id="KW-0040">ANK repeat</keyword>
<dbReference type="GO" id="GO:0005576">
    <property type="term" value="C:extracellular region"/>
    <property type="evidence" value="ECO:0007669"/>
    <property type="project" value="UniProtKB-SubCell"/>
</dbReference>
<evidence type="ECO:0000256" key="2">
    <source>
        <dbReference type="ARBA" id="ARBA00004613"/>
    </source>
</evidence>
<dbReference type="PROSITE" id="PS50297">
    <property type="entry name" value="ANK_REP_REGION"/>
    <property type="match status" value="2"/>
</dbReference>
<dbReference type="Gene3D" id="1.25.40.20">
    <property type="entry name" value="Ankyrin repeat-containing domain"/>
    <property type="match status" value="1"/>
</dbReference>
<dbReference type="SMART" id="SM00248">
    <property type="entry name" value="ANK"/>
    <property type="match status" value="2"/>
</dbReference>
<name>A0A2L2Z029_PARTP</name>